<reference evidence="1 2" key="1">
    <citation type="submission" date="2015-04" db="EMBL/GenBank/DDBJ databases">
        <authorList>
            <person name="Syromyatnikov M.Y."/>
            <person name="Popov V.N."/>
        </authorList>
    </citation>
    <scope>NUCLEOTIDE SEQUENCE [LARGE SCALE GENOMIC DNA]</scope>
</reference>
<dbReference type="EMBL" id="CVRI01000074">
    <property type="protein sequence ID" value="CRL07943.1"/>
    <property type="molecule type" value="Genomic_DNA"/>
</dbReference>
<evidence type="ECO:0000313" key="2">
    <source>
        <dbReference type="Proteomes" id="UP000183832"/>
    </source>
</evidence>
<proteinExistence type="predicted"/>
<gene>
    <name evidence="1" type="ORF">CLUMA_CG021095</name>
</gene>
<dbReference type="AlphaFoldDB" id="A0A1J1J6B5"/>
<accession>A0A1J1J6B5</accession>
<sequence>MQKRSDFPHKSTTKRVENRRQYDETISIGIFLAQKQLNFLKNKKNTTQNPESLLTLSTNFRIMISTPTAINTVEKK</sequence>
<dbReference type="Proteomes" id="UP000183832">
    <property type="component" value="Unassembled WGS sequence"/>
</dbReference>
<evidence type="ECO:0000313" key="1">
    <source>
        <dbReference type="EMBL" id="CRL07943.1"/>
    </source>
</evidence>
<organism evidence="1 2">
    <name type="scientific">Clunio marinus</name>
    <dbReference type="NCBI Taxonomy" id="568069"/>
    <lineage>
        <taxon>Eukaryota</taxon>
        <taxon>Metazoa</taxon>
        <taxon>Ecdysozoa</taxon>
        <taxon>Arthropoda</taxon>
        <taxon>Hexapoda</taxon>
        <taxon>Insecta</taxon>
        <taxon>Pterygota</taxon>
        <taxon>Neoptera</taxon>
        <taxon>Endopterygota</taxon>
        <taxon>Diptera</taxon>
        <taxon>Nematocera</taxon>
        <taxon>Chironomoidea</taxon>
        <taxon>Chironomidae</taxon>
        <taxon>Clunio</taxon>
    </lineage>
</organism>
<name>A0A1J1J6B5_9DIPT</name>
<keyword evidence="2" id="KW-1185">Reference proteome</keyword>
<protein>
    <submittedName>
        <fullName evidence="1">CLUMA_CG021095, isoform A</fullName>
    </submittedName>
</protein>